<dbReference type="EMBL" id="JMCC02000056">
    <property type="protein sequence ID" value="KIG15330.1"/>
    <property type="molecule type" value="Genomic_DNA"/>
</dbReference>
<dbReference type="PANTHER" id="PTHR41291:SF1">
    <property type="entry name" value="DNA ALKYLATION REPAIR PROTEIN"/>
    <property type="match status" value="1"/>
</dbReference>
<organism evidence="1 2">
    <name type="scientific">Enhygromyxa salina</name>
    <dbReference type="NCBI Taxonomy" id="215803"/>
    <lineage>
        <taxon>Bacteria</taxon>
        <taxon>Pseudomonadati</taxon>
        <taxon>Myxococcota</taxon>
        <taxon>Polyangia</taxon>
        <taxon>Nannocystales</taxon>
        <taxon>Nannocystaceae</taxon>
        <taxon>Enhygromyxa</taxon>
    </lineage>
</organism>
<dbReference type="PANTHER" id="PTHR41291">
    <property type="entry name" value="DNA ALKYLATION REPAIR PROTEIN"/>
    <property type="match status" value="1"/>
</dbReference>
<dbReference type="InterPro" id="IPR014825">
    <property type="entry name" value="DNA_alkylation"/>
</dbReference>
<evidence type="ECO:0000313" key="2">
    <source>
        <dbReference type="Proteomes" id="UP000031599"/>
    </source>
</evidence>
<reference evidence="1 2" key="1">
    <citation type="submission" date="2014-12" db="EMBL/GenBank/DDBJ databases">
        <title>Genome assembly of Enhygromyxa salina DSM 15201.</title>
        <authorList>
            <person name="Sharma G."/>
            <person name="Subramanian S."/>
        </authorList>
    </citation>
    <scope>NUCLEOTIDE SEQUENCE [LARGE SCALE GENOMIC DNA]</scope>
    <source>
        <strain evidence="1 2">DSM 15201</strain>
    </source>
</reference>
<dbReference type="Proteomes" id="UP000031599">
    <property type="component" value="Unassembled WGS sequence"/>
</dbReference>
<dbReference type="AlphaFoldDB" id="A0A0C2D0G0"/>
<name>A0A0C2D0G0_9BACT</name>
<protein>
    <recommendedName>
        <fullName evidence="3">DNA alkylation repair enzyme</fullName>
    </recommendedName>
</protein>
<accession>A0A0C2D0G0</accession>
<proteinExistence type="predicted"/>
<dbReference type="Pfam" id="PF08713">
    <property type="entry name" value="DNA_alkylation"/>
    <property type="match status" value="1"/>
</dbReference>
<comment type="caution">
    <text evidence="1">The sequence shown here is derived from an EMBL/GenBank/DDBJ whole genome shotgun (WGS) entry which is preliminary data.</text>
</comment>
<gene>
    <name evidence="1" type="ORF">DB30_05662</name>
</gene>
<dbReference type="InterPro" id="IPR016024">
    <property type="entry name" value="ARM-type_fold"/>
</dbReference>
<dbReference type="SUPFAM" id="SSF48371">
    <property type="entry name" value="ARM repeat"/>
    <property type="match status" value="1"/>
</dbReference>
<evidence type="ECO:0000313" key="1">
    <source>
        <dbReference type="EMBL" id="KIG15330.1"/>
    </source>
</evidence>
<sequence length="253" mass="27565">MKSKNAKRYSYAAVMKELEAGGSAARIALCKRLGLDGPTFGTSYAALKALDKKVADDTELALKLWASGNHDARVFACWIVEEKSITMKLLDTWAKDTSSRALGLELATLTAFSRHASRQSRKWRKAKDDVRCGMGWIVVGLLATQPDRSAEEGGITDDELRVCLEEIEAKIHSAQNGTKSNMNSALIGIGCRMSTSKAALAVAKRVGKVDVDQGNRSCKTRVPLDEIKKTIAHYEKKGKTPAEGAAGLRRRHC</sequence>
<evidence type="ECO:0008006" key="3">
    <source>
        <dbReference type="Google" id="ProtNLM"/>
    </source>
</evidence>